<proteinExistence type="predicted"/>
<dbReference type="AlphaFoldDB" id="A0AAD1XWD3"/>
<reference evidence="1" key="1">
    <citation type="submission" date="2023-07" db="EMBL/GenBank/DDBJ databases">
        <authorList>
            <consortium name="AG Swart"/>
            <person name="Singh M."/>
            <person name="Singh A."/>
            <person name="Seah K."/>
            <person name="Emmerich C."/>
        </authorList>
    </citation>
    <scope>NUCLEOTIDE SEQUENCE</scope>
    <source>
        <strain evidence="1">DP1</strain>
    </source>
</reference>
<name>A0AAD1XWD3_EUPCR</name>
<accession>A0AAD1XWD3</accession>
<comment type="caution">
    <text evidence="1">The sequence shown here is derived from an EMBL/GenBank/DDBJ whole genome shotgun (WGS) entry which is preliminary data.</text>
</comment>
<dbReference type="Proteomes" id="UP001295684">
    <property type="component" value="Unassembled WGS sequence"/>
</dbReference>
<sequence>MKNQTLVSSPKEGYASYILMCKKEAQAGHSVGYCLSILIVLKQVDENEEIRVNYSNSKQIWYRAFPIEILKGFLLEKQGNYTSLLFLEPCRNVVMNLRIFSPRILHHLPCNTAYFSIDCFKVPKKIFQKIMTNCRAMKEVNFTDSHIDTEGIRLEEDLILRLIYLYYNRRKDRHSLSKRKSIRNLMFMIESISNGF</sequence>
<evidence type="ECO:0000313" key="1">
    <source>
        <dbReference type="EMBL" id="CAI2380202.1"/>
    </source>
</evidence>
<protein>
    <submittedName>
        <fullName evidence="1">Uncharacterized protein</fullName>
    </submittedName>
</protein>
<gene>
    <name evidence="1" type="ORF">ECRASSUSDP1_LOCUS21633</name>
</gene>
<dbReference type="EMBL" id="CAMPGE010022136">
    <property type="protein sequence ID" value="CAI2380202.1"/>
    <property type="molecule type" value="Genomic_DNA"/>
</dbReference>
<keyword evidence="2" id="KW-1185">Reference proteome</keyword>
<evidence type="ECO:0000313" key="2">
    <source>
        <dbReference type="Proteomes" id="UP001295684"/>
    </source>
</evidence>
<organism evidence="1 2">
    <name type="scientific">Euplotes crassus</name>
    <dbReference type="NCBI Taxonomy" id="5936"/>
    <lineage>
        <taxon>Eukaryota</taxon>
        <taxon>Sar</taxon>
        <taxon>Alveolata</taxon>
        <taxon>Ciliophora</taxon>
        <taxon>Intramacronucleata</taxon>
        <taxon>Spirotrichea</taxon>
        <taxon>Hypotrichia</taxon>
        <taxon>Euplotida</taxon>
        <taxon>Euplotidae</taxon>
        <taxon>Moneuplotes</taxon>
    </lineage>
</organism>